<dbReference type="PANTHER" id="PTHR38479">
    <property type="entry name" value="LMO0824 PROTEIN"/>
    <property type="match status" value="1"/>
</dbReference>
<dbReference type="Pfam" id="PF06224">
    <property type="entry name" value="AlkZ-like"/>
    <property type="match status" value="1"/>
</dbReference>
<proteinExistence type="predicted"/>
<keyword evidence="2" id="KW-1185">Reference proteome</keyword>
<dbReference type="EMBL" id="VTFX01000001">
    <property type="protein sequence ID" value="KAD4059678.1"/>
    <property type="molecule type" value="Genomic_DNA"/>
</dbReference>
<dbReference type="Proteomes" id="UP000326852">
    <property type="component" value="Unassembled WGS sequence"/>
</dbReference>
<accession>A0A5N6MU95</accession>
<reference evidence="1 2" key="1">
    <citation type="submission" date="2019-08" db="EMBL/GenBank/DDBJ databases">
        <title>Arthrobacter sp. nov., isolated from plateau pika and Tibetan wild ass.</title>
        <authorList>
            <person name="Ge Y."/>
        </authorList>
    </citation>
    <scope>NUCLEOTIDE SEQUENCE [LARGE SCALE GENOMIC DNA]</scope>
    <source>
        <strain evidence="1 2">785</strain>
    </source>
</reference>
<dbReference type="AlphaFoldDB" id="A0A5N6MU95"/>
<organism evidence="1 2">
    <name type="scientific">Arthrobacter yangruifuii</name>
    <dbReference type="NCBI Taxonomy" id="2606616"/>
    <lineage>
        <taxon>Bacteria</taxon>
        <taxon>Bacillati</taxon>
        <taxon>Actinomycetota</taxon>
        <taxon>Actinomycetes</taxon>
        <taxon>Micrococcales</taxon>
        <taxon>Micrococcaceae</taxon>
        <taxon>Arthrobacter</taxon>
    </lineage>
</organism>
<gene>
    <name evidence="1" type="ORF">GD627_00795</name>
</gene>
<evidence type="ECO:0008006" key="3">
    <source>
        <dbReference type="Google" id="ProtNLM"/>
    </source>
</evidence>
<sequence>MRSRTRRSGTRSSRRARRAAAVVLPDSTRSGYRRHHRAPRDWRRSLPQAAASARLGSVALELTDTQARRLRLRSHLLQGSDLAPADVVRRAVALQGQDLPAVLRAVAVRSRPGTTVQDVRDAFDSGELVRGWPMRGTLFATTPAHLAALLRFTAERPAPRRRGEGRNSAWMTLCCAAAERPCGRHWANGRCGGQRFWSCGPGRGLRRLTAAATTC</sequence>
<dbReference type="InterPro" id="IPR009351">
    <property type="entry name" value="AlkZ-like"/>
</dbReference>
<protein>
    <recommendedName>
        <fullName evidence="3">Winged helix DNA-binding domain-containing protein</fullName>
    </recommendedName>
</protein>
<name>A0A5N6MU95_9MICC</name>
<evidence type="ECO:0000313" key="2">
    <source>
        <dbReference type="Proteomes" id="UP000326852"/>
    </source>
</evidence>
<evidence type="ECO:0000313" key="1">
    <source>
        <dbReference type="EMBL" id="KAD4059678.1"/>
    </source>
</evidence>
<dbReference type="PANTHER" id="PTHR38479:SF2">
    <property type="entry name" value="WINGED HELIX DNA-BINDING DOMAIN-CONTAINING PROTEIN"/>
    <property type="match status" value="1"/>
</dbReference>
<comment type="caution">
    <text evidence="1">The sequence shown here is derived from an EMBL/GenBank/DDBJ whole genome shotgun (WGS) entry which is preliminary data.</text>
</comment>